<dbReference type="Proteomes" id="UP000679284">
    <property type="component" value="Chromosome"/>
</dbReference>
<accession>A0A8J8MRZ6</accession>
<keyword evidence="2" id="KW-1185">Reference proteome</keyword>
<organism evidence="1 2">
    <name type="scientific">Falsirhodobacter algicola</name>
    <dbReference type="NCBI Taxonomy" id="2692330"/>
    <lineage>
        <taxon>Bacteria</taxon>
        <taxon>Pseudomonadati</taxon>
        <taxon>Pseudomonadota</taxon>
        <taxon>Alphaproteobacteria</taxon>
        <taxon>Rhodobacterales</taxon>
        <taxon>Paracoccaceae</taxon>
        <taxon>Falsirhodobacter</taxon>
    </lineage>
</organism>
<dbReference type="Gene3D" id="3.40.50.1820">
    <property type="entry name" value="alpha/beta hydrolase"/>
    <property type="match status" value="1"/>
</dbReference>
<dbReference type="SUPFAM" id="SSF53474">
    <property type="entry name" value="alpha/beta-Hydrolases"/>
    <property type="match status" value="1"/>
</dbReference>
<dbReference type="EMBL" id="CP047289">
    <property type="protein sequence ID" value="QUS35213.1"/>
    <property type="molecule type" value="Genomic_DNA"/>
</dbReference>
<dbReference type="AlphaFoldDB" id="A0A8J8MRZ6"/>
<dbReference type="KEGG" id="fap:GR316_02340"/>
<reference evidence="1" key="1">
    <citation type="submission" date="2020-01" db="EMBL/GenBank/DDBJ databases">
        <authorList>
            <person name="Yang Y."/>
            <person name="Kwon Y.M."/>
        </authorList>
    </citation>
    <scope>NUCLEOTIDE SEQUENCE</scope>
    <source>
        <strain evidence="1">PG104</strain>
    </source>
</reference>
<name>A0A8J8MRZ6_9RHOB</name>
<evidence type="ECO:0000313" key="1">
    <source>
        <dbReference type="EMBL" id="QUS35213.1"/>
    </source>
</evidence>
<sequence>MDLHRGPVRLRVACPYGLLGIEKTSCSGIGQSLIDAHRPRRIAFVDRCSALSKTTFQYGVGETETGPLALEVDVFHCAGPSPRGTVIWLHSGGFTSGRRGNRHHSGMAQEFNNQGYHAAFPSYRLRGQKPKNAIGWKRLHVLDGEVKTLNEGMKRHHTRRLPMIALDDIVQLLRWVTSAHDEHGLHHDVCLSGSSAGAMTALNTLYMGHITGRTQPENITSVSSASGAFPYATERALSPVPVLALHNPDDPKVPIAPIRRLAAAKPDHVRLIEVTSSHGSYSAYRGEPIEEAIGRIVVHDQESQLLRDDAILRA</sequence>
<evidence type="ECO:0008006" key="3">
    <source>
        <dbReference type="Google" id="ProtNLM"/>
    </source>
</evidence>
<dbReference type="RefSeq" id="WP_211784459.1">
    <property type="nucleotide sequence ID" value="NZ_CP047289.1"/>
</dbReference>
<dbReference type="InterPro" id="IPR029058">
    <property type="entry name" value="AB_hydrolase_fold"/>
</dbReference>
<gene>
    <name evidence="1" type="ORF">GR316_02340</name>
</gene>
<evidence type="ECO:0000313" key="2">
    <source>
        <dbReference type="Proteomes" id="UP000679284"/>
    </source>
</evidence>
<protein>
    <recommendedName>
        <fullName evidence="3">Alpha/beta hydrolase</fullName>
    </recommendedName>
</protein>
<proteinExistence type="predicted"/>